<protein>
    <submittedName>
        <fullName evidence="1">Uncharacterized protein</fullName>
    </submittedName>
</protein>
<evidence type="ECO:0000313" key="1">
    <source>
        <dbReference type="EMBL" id="KAH1174519.1"/>
    </source>
</evidence>
<dbReference type="EMBL" id="JAHDVG010000479">
    <property type="protein sequence ID" value="KAH1174519.1"/>
    <property type="molecule type" value="Genomic_DNA"/>
</dbReference>
<dbReference type="Proteomes" id="UP000827986">
    <property type="component" value="Unassembled WGS sequence"/>
</dbReference>
<comment type="caution">
    <text evidence="1">The sequence shown here is derived from an EMBL/GenBank/DDBJ whole genome shotgun (WGS) entry which is preliminary data.</text>
</comment>
<gene>
    <name evidence="1" type="ORF">KIL84_008510</name>
</gene>
<name>A0A9D3X307_9SAUR</name>
<sequence>MPSKLCCRWGQFSYEQGVDGRTGTRWFESGHGNSKDLFTQGVSTRRAQPCIQGEQQQQQLESWIVVKRARSAGERQLVTLTPVGSLAEQLGSMGLEELPDI</sequence>
<organism evidence="1 2">
    <name type="scientific">Mauremys mutica</name>
    <name type="common">yellowpond turtle</name>
    <dbReference type="NCBI Taxonomy" id="74926"/>
    <lineage>
        <taxon>Eukaryota</taxon>
        <taxon>Metazoa</taxon>
        <taxon>Chordata</taxon>
        <taxon>Craniata</taxon>
        <taxon>Vertebrata</taxon>
        <taxon>Euteleostomi</taxon>
        <taxon>Archelosauria</taxon>
        <taxon>Testudinata</taxon>
        <taxon>Testudines</taxon>
        <taxon>Cryptodira</taxon>
        <taxon>Durocryptodira</taxon>
        <taxon>Testudinoidea</taxon>
        <taxon>Geoemydidae</taxon>
        <taxon>Geoemydinae</taxon>
        <taxon>Mauremys</taxon>
    </lineage>
</organism>
<keyword evidence="2" id="KW-1185">Reference proteome</keyword>
<reference evidence="1" key="1">
    <citation type="submission" date="2021-09" db="EMBL/GenBank/DDBJ databases">
        <title>The genome of Mauremys mutica provides insights into the evolution of semi-aquatic lifestyle.</title>
        <authorList>
            <person name="Gong S."/>
            <person name="Gao Y."/>
        </authorList>
    </citation>
    <scope>NUCLEOTIDE SEQUENCE</scope>
    <source>
        <strain evidence="1">MM-2020</strain>
        <tissue evidence="1">Muscle</tissue>
    </source>
</reference>
<accession>A0A9D3X307</accession>
<proteinExistence type="predicted"/>
<dbReference type="AlphaFoldDB" id="A0A9D3X307"/>
<evidence type="ECO:0000313" key="2">
    <source>
        <dbReference type="Proteomes" id="UP000827986"/>
    </source>
</evidence>